<name>A0A2W6A271_9BACT</name>
<keyword evidence="7" id="KW-0479">Metal-binding</keyword>
<evidence type="ECO:0000256" key="1">
    <source>
        <dbReference type="ARBA" id="ARBA00004651"/>
    </source>
</evidence>
<dbReference type="EMBL" id="QHBU01000201">
    <property type="protein sequence ID" value="PZR79528.1"/>
    <property type="molecule type" value="Genomic_DNA"/>
</dbReference>
<evidence type="ECO:0000256" key="7">
    <source>
        <dbReference type="ARBA" id="ARBA00022723"/>
    </source>
</evidence>
<feature type="transmembrane region" description="Helical" evidence="13">
    <location>
        <begin position="335"/>
        <end position="356"/>
    </location>
</feature>
<comment type="subcellular location">
    <subcellularLocation>
        <location evidence="1">Cell membrane</location>
        <topology evidence="1">Multi-pass membrane protein</topology>
    </subcellularLocation>
</comment>
<evidence type="ECO:0000256" key="13">
    <source>
        <dbReference type="SAM" id="Phobius"/>
    </source>
</evidence>
<dbReference type="Proteomes" id="UP000248724">
    <property type="component" value="Unassembled WGS sequence"/>
</dbReference>
<evidence type="ECO:0000256" key="4">
    <source>
        <dbReference type="ARBA" id="ARBA00022475"/>
    </source>
</evidence>
<comment type="caution">
    <text evidence="14">The sequence shown here is derived from an EMBL/GenBank/DDBJ whole genome shotgun (WGS) entry which is preliminary data.</text>
</comment>
<keyword evidence="4" id="KW-1003">Cell membrane</keyword>
<keyword evidence="8" id="KW-0249">Electron transport</keyword>
<dbReference type="GO" id="GO:0046872">
    <property type="term" value="F:metal ion binding"/>
    <property type="evidence" value="ECO:0007669"/>
    <property type="project" value="UniProtKB-KW"/>
</dbReference>
<gene>
    <name evidence="14" type="ORF">DLM65_10630</name>
</gene>
<feature type="transmembrane region" description="Helical" evidence="13">
    <location>
        <begin position="450"/>
        <end position="468"/>
    </location>
</feature>
<feature type="compositionally biased region" description="Low complexity" evidence="12">
    <location>
        <begin position="62"/>
        <end position="82"/>
    </location>
</feature>
<evidence type="ECO:0000256" key="3">
    <source>
        <dbReference type="ARBA" id="ARBA00022448"/>
    </source>
</evidence>
<feature type="transmembrane region" description="Helical" evidence="13">
    <location>
        <begin position="289"/>
        <end position="315"/>
    </location>
</feature>
<evidence type="ECO:0000256" key="10">
    <source>
        <dbReference type="ARBA" id="ARBA00023004"/>
    </source>
</evidence>
<evidence type="ECO:0000313" key="15">
    <source>
        <dbReference type="Proteomes" id="UP000248724"/>
    </source>
</evidence>
<feature type="transmembrane region" description="Helical" evidence="13">
    <location>
        <begin position="223"/>
        <end position="244"/>
    </location>
</feature>
<keyword evidence="6 13" id="KW-0812">Transmembrane</keyword>
<dbReference type="AlphaFoldDB" id="A0A2W6A271"/>
<dbReference type="InterPro" id="IPR002585">
    <property type="entry name" value="Cyt-d_ubiquinol_oxidase_su_1"/>
</dbReference>
<comment type="similarity">
    <text evidence="2">Belongs to the cytochrome ubiquinol oxidase subunit 1 family.</text>
</comment>
<keyword evidence="3" id="KW-0813">Transport</keyword>
<feature type="transmembrane region" description="Helical" evidence="13">
    <location>
        <begin position="417"/>
        <end position="438"/>
    </location>
</feature>
<keyword evidence="11 13" id="KW-0472">Membrane</keyword>
<feature type="transmembrane region" description="Helical" evidence="13">
    <location>
        <begin position="521"/>
        <end position="542"/>
    </location>
</feature>
<sequence>MSPSRSSPPSSTRSTRTPGHIALHSASRGIPVRPSTSAAACPGRTRPMTASSASRPASCAISPPSRSNAWRSRSAPPRSASSMWKPGSPRRARGCSATARRPTPRPPARLVPSGRRRLRPGARCSTAPEYAASTRSPHRSSMTSADASPRRRRRAEVLGLQVTVPDFPGIGNGTPVAIAFLIHILIAEFSLGAITLAVAAEWLHVRTGDDRAARYARSLANAYYLLFSLGATFAVLAVVLLTGLWGNEFGQLVNKFLPLVALAFLLFFVLTPLLVWYRNTFNSMNPRGHAALGTAVFALQTLFMMLIVGIDAYLINPVHAGLTEPAFNPVYWPLIIHRLIGNVSWTALFCAAYAAVRLRGGRGDPPERAFQSWAARVNLRIGLLTGVLMPVVGFLLVEVIKQSEPGYFGNLLSGGTAGFMVAQECLVGAMFIGGNIALTSEDGGPREWSTLGWAAIIVSVTGMTVAALPSAVLGGDLNALRYWGLGAATVLTAVHTLSRLRGRRQRQDDSLRVTGAVSRMGRNAVVTVGTVAVVTSLLMGYIKEHARGDYAVYGELRQVDAHQPYQPTQSLYP</sequence>
<feature type="transmembrane region" description="Helical" evidence="13">
    <location>
        <begin position="176"/>
        <end position="203"/>
    </location>
</feature>
<evidence type="ECO:0000256" key="11">
    <source>
        <dbReference type="ARBA" id="ARBA00023136"/>
    </source>
</evidence>
<reference evidence="14 15" key="1">
    <citation type="journal article" date="2017" name="Nature">
        <title>Atmospheric trace gases support primary production in Antarctic desert surface soil.</title>
        <authorList>
            <person name="Ji M."/>
            <person name="Greening C."/>
            <person name="Vanwonterghem I."/>
            <person name="Carere C.R."/>
            <person name="Bay S.K."/>
            <person name="Steen J.A."/>
            <person name="Montgomery K."/>
            <person name="Lines T."/>
            <person name="Beardall J."/>
            <person name="van Dorst J."/>
            <person name="Snape I."/>
            <person name="Stott M.B."/>
            <person name="Hugenholtz P."/>
            <person name="Ferrari B.C."/>
        </authorList>
    </citation>
    <scope>NUCLEOTIDE SEQUENCE [LARGE SCALE GENOMIC DNA]</scope>
    <source>
        <strain evidence="14">RRmetagenome_bin12</strain>
    </source>
</reference>
<organism evidence="14 15">
    <name type="scientific">Candidatus Aeolococcus gillhamiae</name>
    <dbReference type="NCBI Taxonomy" id="3127015"/>
    <lineage>
        <taxon>Bacteria</taxon>
        <taxon>Bacillati</taxon>
        <taxon>Candidatus Dormiibacterota</taxon>
        <taxon>Candidatus Dormibacteria</taxon>
        <taxon>Candidatus Aeolococcales</taxon>
        <taxon>Candidatus Aeolococcaceae</taxon>
        <taxon>Candidatus Aeolococcus</taxon>
    </lineage>
</organism>
<dbReference type="GO" id="GO:0005886">
    <property type="term" value="C:plasma membrane"/>
    <property type="evidence" value="ECO:0007669"/>
    <property type="project" value="UniProtKB-SubCell"/>
</dbReference>
<feature type="compositionally biased region" description="Low complexity" evidence="12">
    <location>
        <begin position="1"/>
        <end position="18"/>
    </location>
</feature>
<feature type="transmembrane region" description="Helical" evidence="13">
    <location>
        <begin position="256"/>
        <end position="277"/>
    </location>
</feature>
<dbReference type="GO" id="GO:0009055">
    <property type="term" value="F:electron transfer activity"/>
    <property type="evidence" value="ECO:0007669"/>
    <property type="project" value="InterPro"/>
</dbReference>
<protein>
    <submittedName>
        <fullName evidence="14">Uncharacterized protein</fullName>
    </submittedName>
</protein>
<keyword evidence="5" id="KW-0349">Heme</keyword>
<keyword evidence="9 13" id="KW-1133">Transmembrane helix</keyword>
<accession>A0A2W6A271</accession>
<evidence type="ECO:0000256" key="9">
    <source>
        <dbReference type="ARBA" id="ARBA00022989"/>
    </source>
</evidence>
<keyword evidence="10" id="KW-0408">Iron</keyword>
<dbReference type="GO" id="GO:0019646">
    <property type="term" value="P:aerobic electron transport chain"/>
    <property type="evidence" value="ECO:0007669"/>
    <property type="project" value="InterPro"/>
</dbReference>
<evidence type="ECO:0000256" key="2">
    <source>
        <dbReference type="ARBA" id="ARBA00009819"/>
    </source>
</evidence>
<evidence type="ECO:0000256" key="6">
    <source>
        <dbReference type="ARBA" id="ARBA00022692"/>
    </source>
</evidence>
<evidence type="ECO:0000256" key="8">
    <source>
        <dbReference type="ARBA" id="ARBA00022982"/>
    </source>
</evidence>
<feature type="transmembrane region" description="Helical" evidence="13">
    <location>
        <begin position="377"/>
        <end position="397"/>
    </location>
</feature>
<dbReference type="GO" id="GO:0070069">
    <property type="term" value="C:cytochrome complex"/>
    <property type="evidence" value="ECO:0007669"/>
    <property type="project" value="InterPro"/>
</dbReference>
<dbReference type="Pfam" id="PF01654">
    <property type="entry name" value="Cyt_bd_oxida_I"/>
    <property type="match status" value="1"/>
</dbReference>
<feature type="compositionally biased region" description="Polar residues" evidence="12">
    <location>
        <begin position="133"/>
        <end position="146"/>
    </location>
</feature>
<feature type="region of interest" description="Disordered" evidence="12">
    <location>
        <begin position="1"/>
        <end position="152"/>
    </location>
</feature>
<proteinExistence type="inferred from homology"/>
<feature type="transmembrane region" description="Helical" evidence="13">
    <location>
        <begin position="480"/>
        <end position="500"/>
    </location>
</feature>
<evidence type="ECO:0000256" key="12">
    <source>
        <dbReference type="SAM" id="MobiDB-lite"/>
    </source>
</evidence>
<evidence type="ECO:0000313" key="14">
    <source>
        <dbReference type="EMBL" id="PZR79528.1"/>
    </source>
</evidence>
<evidence type="ECO:0000256" key="5">
    <source>
        <dbReference type="ARBA" id="ARBA00022617"/>
    </source>
</evidence>